<name>A0A1V9ESF3_9BACT</name>
<comment type="caution">
    <text evidence="1">The sequence shown here is derived from an EMBL/GenBank/DDBJ whole genome shotgun (WGS) entry which is preliminary data.</text>
</comment>
<accession>A0A1V9ESF3</accession>
<protein>
    <submittedName>
        <fullName evidence="1">Uncharacterized protein</fullName>
    </submittedName>
</protein>
<sequence>MIDDEIRQKLQNIISGTLLEEQEDHCTAIRNLLCQGFGSNPTVKREFESRSIVKEEQARFLKIHAETNKSVQGVFFIKLANRNPYRLLCYLSE</sequence>
<dbReference type="OrthoDB" id="1079625at2"/>
<dbReference type="RefSeq" id="WP_081200502.1">
    <property type="nucleotide sequence ID" value="NZ_FOCZ01000008.1"/>
</dbReference>
<dbReference type="Proteomes" id="UP000192610">
    <property type="component" value="Unassembled WGS sequence"/>
</dbReference>
<reference evidence="2" key="1">
    <citation type="submission" date="2016-04" db="EMBL/GenBank/DDBJ databases">
        <authorList>
            <person name="Chen L."/>
            <person name="Zhuang W."/>
            <person name="Wang G."/>
        </authorList>
    </citation>
    <scope>NUCLEOTIDE SEQUENCE [LARGE SCALE GENOMIC DNA]</scope>
    <source>
        <strain evidence="2">17621</strain>
    </source>
</reference>
<dbReference type="AlphaFoldDB" id="A0A1V9ESF3"/>
<keyword evidence="2" id="KW-1185">Reference proteome</keyword>
<dbReference type="EMBL" id="LVXG01000016">
    <property type="protein sequence ID" value="OQP49011.1"/>
    <property type="molecule type" value="Genomic_DNA"/>
</dbReference>
<proteinExistence type="predicted"/>
<gene>
    <name evidence="1" type="ORF">A4H97_29450</name>
</gene>
<evidence type="ECO:0000313" key="1">
    <source>
        <dbReference type="EMBL" id="OQP49011.1"/>
    </source>
</evidence>
<evidence type="ECO:0000313" key="2">
    <source>
        <dbReference type="Proteomes" id="UP000192610"/>
    </source>
</evidence>
<organism evidence="1 2">
    <name type="scientific">Niastella yeongjuensis</name>
    <dbReference type="NCBI Taxonomy" id="354355"/>
    <lineage>
        <taxon>Bacteria</taxon>
        <taxon>Pseudomonadati</taxon>
        <taxon>Bacteroidota</taxon>
        <taxon>Chitinophagia</taxon>
        <taxon>Chitinophagales</taxon>
        <taxon>Chitinophagaceae</taxon>
        <taxon>Niastella</taxon>
    </lineage>
</organism>